<comment type="caution">
    <text evidence="1">The sequence shown here is derived from an EMBL/GenBank/DDBJ whole genome shotgun (WGS) entry which is preliminary data.</text>
</comment>
<organism evidence="1 2">
    <name type="scientific">Gossypium australe</name>
    <dbReference type="NCBI Taxonomy" id="47621"/>
    <lineage>
        <taxon>Eukaryota</taxon>
        <taxon>Viridiplantae</taxon>
        <taxon>Streptophyta</taxon>
        <taxon>Embryophyta</taxon>
        <taxon>Tracheophyta</taxon>
        <taxon>Spermatophyta</taxon>
        <taxon>Magnoliopsida</taxon>
        <taxon>eudicotyledons</taxon>
        <taxon>Gunneridae</taxon>
        <taxon>Pentapetalae</taxon>
        <taxon>rosids</taxon>
        <taxon>malvids</taxon>
        <taxon>Malvales</taxon>
        <taxon>Malvaceae</taxon>
        <taxon>Malvoideae</taxon>
        <taxon>Gossypium</taxon>
    </lineage>
</organism>
<evidence type="ECO:0000313" key="1">
    <source>
        <dbReference type="EMBL" id="KAA3484345.1"/>
    </source>
</evidence>
<proteinExistence type="predicted"/>
<sequence length="134" mass="15319">MVPQFQFERIVGCLLPRNNLINYVSDLFLPNSKDWNVPLLHTIFTLNNRSNNLREHSVKSSYKLNSLGLKFVPTDTLDSISTVASAPKLKIILWRFYHNFVPILVNLCKKKKTLTNVLCALIVEMVVNLSIMSS</sequence>
<gene>
    <name evidence="1" type="ORF">EPI10_006434</name>
</gene>
<dbReference type="Proteomes" id="UP000325315">
    <property type="component" value="Unassembled WGS sequence"/>
</dbReference>
<dbReference type="EMBL" id="SMMG02000002">
    <property type="protein sequence ID" value="KAA3484345.1"/>
    <property type="molecule type" value="Genomic_DNA"/>
</dbReference>
<protein>
    <recommendedName>
        <fullName evidence="3">Reverse transcriptase zinc-binding domain-containing protein</fullName>
    </recommendedName>
</protein>
<dbReference type="AlphaFoldDB" id="A0A5B6WU02"/>
<evidence type="ECO:0000313" key="2">
    <source>
        <dbReference type="Proteomes" id="UP000325315"/>
    </source>
</evidence>
<reference evidence="2" key="1">
    <citation type="journal article" date="2019" name="Plant Biotechnol. J.">
        <title>Genome sequencing of the Australian wild diploid species Gossypium australe highlights disease resistance and delayed gland morphogenesis.</title>
        <authorList>
            <person name="Cai Y."/>
            <person name="Cai X."/>
            <person name="Wang Q."/>
            <person name="Wang P."/>
            <person name="Zhang Y."/>
            <person name="Cai C."/>
            <person name="Xu Y."/>
            <person name="Wang K."/>
            <person name="Zhou Z."/>
            <person name="Wang C."/>
            <person name="Geng S."/>
            <person name="Li B."/>
            <person name="Dong Q."/>
            <person name="Hou Y."/>
            <person name="Wang H."/>
            <person name="Ai P."/>
            <person name="Liu Z."/>
            <person name="Yi F."/>
            <person name="Sun M."/>
            <person name="An G."/>
            <person name="Cheng J."/>
            <person name="Zhang Y."/>
            <person name="Shi Q."/>
            <person name="Xie Y."/>
            <person name="Shi X."/>
            <person name="Chang Y."/>
            <person name="Huang F."/>
            <person name="Chen Y."/>
            <person name="Hong S."/>
            <person name="Mi L."/>
            <person name="Sun Q."/>
            <person name="Zhang L."/>
            <person name="Zhou B."/>
            <person name="Peng R."/>
            <person name="Zhang X."/>
            <person name="Liu F."/>
        </authorList>
    </citation>
    <scope>NUCLEOTIDE SEQUENCE [LARGE SCALE GENOMIC DNA]</scope>
    <source>
        <strain evidence="2">cv. PA1801</strain>
    </source>
</reference>
<accession>A0A5B6WU02</accession>
<evidence type="ECO:0008006" key="3">
    <source>
        <dbReference type="Google" id="ProtNLM"/>
    </source>
</evidence>
<keyword evidence="2" id="KW-1185">Reference proteome</keyword>
<name>A0A5B6WU02_9ROSI</name>